<proteinExistence type="inferred from homology"/>
<dbReference type="InterPro" id="IPR051402">
    <property type="entry name" value="KPR-Related"/>
</dbReference>
<dbReference type="NCBIfam" id="TIGR00745">
    <property type="entry name" value="apbA_panE"/>
    <property type="match status" value="1"/>
</dbReference>
<dbReference type="InterPro" id="IPR013332">
    <property type="entry name" value="KPR_N"/>
</dbReference>
<comment type="similarity">
    <text evidence="1">Belongs to the ketopantoate reductase family.</text>
</comment>
<evidence type="ECO:0000313" key="6">
    <source>
        <dbReference type="EMBL" id="VAV84284.1"/>
    </source>
</evidence>
<organism evidence="6">
    <name type="scientific">hydrothermal vent metagenome</name>
    <dbReference type="NCBI Taxonomy" id="652676"/>
    <lineage>
        <taxon>unclassified sequences</taxon>
        <taxon>metagenomes</taxon>
        <taxon>ecological metagenomes</taxon>
    </lineage>
</organism>
<dbReference type="EC" id="1.1.1.169" evidence="6"/>
<evidence type="ECO:0000256" key="1">
    <source>
        <dbReference type="ARBA" id="ARBA00007870"/>
    </source>
</evidence>
<dbReference type="GO" id="GO:0015940">
    <property type="term" value="P:pantothenate biosynthetic process"/>
    <property type="evidence" value="ECO:0007669"/>
    <property type="project" value="InterPro"/>
</dbReference>
<dbReference type="Pfam" id="PF02558">
    <property type="entry name" value="ApbA"/>
    <property type="match status" value="1"/>
</dbReference>
<dbReference type="InterPro" id="IPR003710">
    <property type="entry name" value="ApbA"/>
</dbReference>
<dbReference type="GO" id="GO:0005737">
    <property type="term" value="C:cytoplasm"/>
    <property type="evidence" value="ECO:0007669"/>
    <property type="project" value="TreeGrafter"/>
</dbReference>
<dbReference type="FunFam" id="3.40.50.720:FF:000307">
    <property type="entry name" value="2-dehydropantoate 2-reductase"/>
    <property type="match status" value="1"/>
</dbReference>
<keyword evidence="3 6" id="KW-0560">Oxidoreductase</keyword>
<dbReference type="FunFam" id="1.10.1040.10:FF:000017">
    <property type="entry name" value="2-dehydropantoate 2-reductase"/>
    <property type="match status" value="1"/>
</dbReference>
<evidence type="ECO:0000256" key="3">
    <source>
        <dbReference type="ARBA" id="ARBA00023002"/>
    </source>
</evidence>
<dbReference type="Gene3D" id="3.40.50.720">
    <property type="entry name" value="NAD(P)-binding Rossmann-like Domain"/>
    <property type="match status" value="1"/>
</dbReference>
<dbReference type="InterPro" id="IPR036291">
    <property type="entry name" value="NAD(P)-bd_dom_sf"/>
</dbReference>
<name>A0A3B0QRF0_9ZZZZ</name>
<feature type="domain" description="Ketopantoate reductase C-terminal" evidence="5">
    <location>
        <begin position="177"/>
        <end position="298"/>
    </location>
</feature>
<evidence type="ECO:0000256" key="2">
    <source>
        <dbReference type="ARBA" id="ARBA00022857"/>
    </source>
</evidence>
<dbReference type="Pfam" id="PF08546">
    <property type="entry name" value="ApbA_C"/>
    <property type="match status" value="1"/>
</dbReference>
<dbReference type="InterPro" id="IPR013752">
    <property type="entry name" value="KPA_reductase"/>
</dbReference>
<dbReference type="SUPFAM" id="SSF51735">
    <property type="entry name" value="NAD(P)-binding Rossmann-fold domains"/>
    <property type="match status" value="1"/>
</dbReference>
<sequence>MNIVVIGAGGVGGYFGGKLAQAGFNVTFVVRGKTLEAIKTNGLQVKSIMGDFVVHPKVTDTISEIKNPDVIILGVKSWQVDAIARQLKPVITEHTMILPLQNGADNADRLRSILPKENVLAGLCKIVSKIEAPGIINHFVFEPEIVFGEYDNDMSERVKALKEVFDKAGFNNKISENIHLDIWKKFLFITTISGIGAITRSVFGVIREDEYLRQIVYQTANEIVAVANAKGIALTNDDIEMTLKVIDNLDYNTTASMQRDIMEGRPSELENFNGYIVKTGKELHITTPTNAFIYHCLLPIEKKARGLN</sequence>
<evidence type="ECO:0000259" key="5">
    <source>
        <dbReference type="Pfam" id="PF08546"/>
    </source>
</evidence>
<dbReference type="Gene3D" id="1.10.1040.10">
    <property type="entry name" value="N-(1-d-carboxylethyl)-l-norvaline Dehydrogenase, domain 2"/>
    <property type="match status" value="1"/>
</dbReference>
<dbReference type="GO" id="GO:0008677">
    <property type="term" value="F:2-dehydropantoate 2-reductase activity"/>
    <property type="evidence" value="ECO:0007669"/>
    <property type="project" value="UniProtKB-EC"/>
</dbReference>
<reference evidence="6" key="1">
    <citation type="submission" date="2018-06" db="EMBL/GenBank/DDBJ databases">
        <authorList>
            <person name="Zhirakovskaya E."/>
        </authorList>
    </citation>
    <scope>NUCLEOTIDE SEQUENCE</scope>
</reference>
<dbReference type="PANTHER" id="PTHR21708">
    <property type="entry name" value="PROBABLE 2-DEHYDROPANTOATE 2-REDUCTASE"/>
    <property type="match status" value="1"/>
</dbReference>
<dbReference type="AlphaFoldDB" id="A0A3B0QRF0"/>
<dbReference type="InterPro" id="IPR008927">
    <property type="entry name" value="6-PGluconate_DH-like_C_sf"/>
</dbReference>
<dbReference type="EMBL" id="UOEB01000147">
    <property type="protein sequence ID" value="VAV84284.1"/>
    <property type="molecule type" value="Genomic_DNA"/>
</dbReference>
<protein>
    <submittedName>
        <fullName evidence="6">2-dehydropantoate 2-reductase</fullName>
        <ecNumber evidence="6">1.1.1.169</ecNumber>
    </submittedName>
</protein>
<keyword evidence="2" id="KW-0521">NADP</keyword>
<evidence type="ECO:0000259" key="4">
    <source>
        <dbReference type="Pfam" id="PF02558"/>
    </source>
</evidence>
<dbReference type="PANTHER" id="PTHR21708:SF26">
    <property type="entry name" value="2-DEHYDROPANTOATE 2-REDUCTASE"/>
    <property type="match status" value="1"/>
</dbReference>
<dbReference type="SUPFAM" id="SSF48179">
    <property type="entry name" value="6-phosphogluconate dehydrogenase C-terminal domain-like"/>
    <property type="match status" value="1"/>
</dbReference>
<dbReference type="InterPro" id="IPR013328">
    <property type="entry name" value="6PGD_dom2"/>
</dbReference>
<feature type="domain" description="Ketopantoate reductase N-terminal" evidence="4">
    <location>
        <begin position="3"/>
        <end position="151"/>
    </location>
</feature>
<gene>
    <name evidence="6" type="ORF">MNBD_BACTEROID02-1844</name>
</gene>
<accession>A0A3B0QRF0</accession>